<reference evidence="1 2" key="1">
    <citation type="submission" date="2016-05" db="EMBL/GenBank/DDBJ databases">
        <title>A degradative enzymes factory behind the ericoid mycorrhizal symbiosis.</title>
        <authorList>
            <consortium name="DOE Joint Genome Institute"/>
            <person name="Martino E."/>
            <person name="Morin E."/>
            <person name="Grelet G."/>
            <person name="Kuo A."/>
            <person name="Kohler A."/>
            <person name="Daghino S."/>
            <person name="Barry K."/>
            <person name="Choi C."/>
            <person name="Cichocki N."/>
            <person name="Clum A."/>
            <person name="Copeland A."/>
            <person name="Hainaut M."/>
            <person name="Haridas S."/>
            <person name="Labutti K."/>
            <person name="Lindquist E."/>
            <person name="Lipzen A."/>
            <person name="Khouja H.-R."/>
            <person name="Murat C."/>
            <person name="Ohm R."/>
            <person name="Olson A."/>
            <person name="Spatafora J."/>
            <person name="Veneault-Fourrey C."/>
            <person name="Henrissat B."/>
            <person name="Grigoriev I."/>
            <person name="Martin F."/>
            <person name="Perotto S."/>
        </authorList>
    </citation>
    <scope>NUCLEOTIDE SEQUENCE [LARGE SCALE GENOMIC DNA]</scope>
    <source>
        <strain evidence="1 2">UAMH 7357</strain>
    </source>
</reference>
<dbReference type="STRING" id="1745343.A0A2J6Q1A2"/>
<dbReference type="PANTHER" id="PTHR10039">
    <property type="entry name" value="AMELOGENIN"/>
    <property type="match status" value="1"/>
</dbReference>
<evidence type="ECO:0000313" key="2">
    <source>
        <dbReference type="Proteomes" id="UP000235672"/>
    </source>
</evidence>
<sequence length="106" mass="11871">MLKGVIIHGVVSKANGMFQWAKCQLDHLCLLNNEQGSEKGTPALDTLPKDLFEKDRGILDRVNDSTPGNRSLVKRTLQWILFSEELMPGEKLAMVVTVEINSDYVN</sequence>
<dbReference type="Proteomes" id="UP000235672">
    <property type="component" value="Unassembled WGS sequence"/>
</dbReference>
<evidence type="ECO:0000313" key="1">
    <source>
        <dbReference type="EMBL" id="PMD20063.1"/>
    </source>
</evidence>
<dbReference type="OrthoDB" id="1577640at2759"/>
<dbReference type="EMBL" id="KZ613486">
    <property type="protein sequence ID" value="PMD20063.1"/>
    <property type="molecule type" value="Genomic_DNA"/>
</dbReference>
<gene>
    <name evidence="1" type="ORF">NA56DRAFT_183887</name>
</gene>
<accession>A0A2J6Q1A2</accession>
<name>A0A2J6Q1A2_9HELO</name>
<proteinExistence type="predicted"/>
<dbReference type="AlphaFoldDB" id="A0A2J6Q1A2"/>
<protein>
    <submittedName>
        <fullName evidence="1">Uncharacterized protein</fullName>
    </submittedName>
</protein>
<organism evidence="1 2">
    <name type="scientific">Hyaloscypha hepaticicola</name>
    <dbReference type="NCBI Taxonomy" id="2082293"/>
    <lineage>
        <taxon>Eukaryota</taxon>
        <taxon>Fungi</taxon>
        <taxon>Dikarya</taxon>
        <taxon>Ascomycota</taxon>
        <taxon>Pezizomycotina</taxon>
        <taxon>Leotiomycetes</taxon>
        <taxon>Helotiales</taxon>
        <taxon>Hyaloscyphaceae</taxon>
        <taxon>Hyaloscypha</taxon>
    </lineage>
</organism>
<keyword evidence="2" id="KW-1185">Reference proteome</keyword>